<sequence length="209" mass="23637">MLILFKFWLPQVLKVNENQAEMFFIRTEYDCGVNTFSPEGRLFQVRVNKVLQPLNKYLCNTNLNGLDLASIRCQNEPSSVEKIVEMDEHIGCAMTGLIADAHTLHHRFSYVKPMTMESTTLAVCDLALQFGEGDAESMSRPFGVSFLIVGHDRTGRACKEEKTGFEITYLPFRILGYGTNDSPIIMDWNNIYTPTCARTSISFCRNQGA</sequence>
<organism evidence="2 3">
    <name type="scientific">Ziziphus jujuba var. spinosa</name>
    <dbReference type="NCBI Taxonomy" id="714518"/>
    <lineage>
        <taxon>Eukaryota</taxon>
        <taxon>Viridiplantae</taxon>
        <taxon>Streptophyta</taxon>
        <taxon>Embryophyta</taxon>
        <taxon>Tracheophyta</taxon>
        <taxon>Spermatophyta</taxon>
        <taxon>Magnoliopsida</taxon>
        <taxon>eudicotyledons</taxon>
        <taxon>Gunneridae</taxon>
        <taxon>Pentapetalae</taxon>
        <taxon>rosids</taxon>
        <taxon>fabids</taxon>
        <taxon>Rosales</taxon>
        <taxon>Rhamnaceae</taxon>
        <taxon>Paliureae</taxon>
        <taxon>Ziziphus</taxon>
    </lineage>
</organism>
<dbReference type="InterPro" id="IPR029055">
    <property type="entry name" value="Ntn_hydrolases_N"/>
</dbReference>
<dbReference type="GO" id="GO:0051603">
    <property type="term" value="P:proteolysis involved in protein catabolic process"/>
    <property type="evidence" value="ECO:0007669"/>
    <property type="project" value="InterPro"/>
</dbReference>
<dbReference type="SUPFAM" id="SSF56235">
    <property type="entry name" value="N-terminal nucleophile aminohydrolases (Ntn hydrolases)"/>
    <property type="match status" value="1"/>
</dbReference>
<evidence type="ECO:0000313" key="2">
    <source>
        <dbReference type="EMBL" id="KAH7536819.1"/>
    </source>
</evidence>
<dbReference type="Gene3D" id="3.60.20.10">
    <property type="entry name" value="Glutamine Phosphoribosylpyrophosphate, subunit 1, domain 1"/>
    <property type="match status" value="1"/>
</dbReference>
<proteinExistence type="predicted"/>
<accession>A0A978VMP4</accession>
<evidence type="ECO:0008006" key="4">
    <source>
        <dbReference type="Google" id="ProtNLM"/>
    </source>
</evidence>
<dbReference type="AlphaFoldDB" id="A0A978VMP4"/>
<reference evidence="2" key="1">
    <citation type="journal article" date="2021" name="Front. Plant Sci.">
        <title>Chromosome-Scale Genome Assembly for Chinese Sour Jujube and Insights Into Its Genome Evolution and Domestication Signature.</title>
        <authorList>
            <person name="Shen L.-Y."/>
            <person name="Luo H."/>
            <person name="Wang X.-L."/>
            <person name="Wang X.-M."/>
            <person name="Qiu X.-J."/>
            <person name="Liu H."/>
            <person name="Zhou S.-S."/>
            <person name="Jia K.-H."/>
            <person name="Nie S."/>
            <person name="Bao Y.-T."/>
            <person name="Zhang R.-G."/>
            <person name="Yun Q.-Z."/>
            <person name="Chai Y.-H."/>
            <person name="Lu J.-Y."/>
            <person name="Li Y."/>
            <person name="Zhao S.-W."/>
            <person name="Mao J.-F."/>
            <person name="Jia S.-G."/>
            <person name="Mao Y.-M."/>
        </authorList>
    </citation>
    <scope>NUCLEOTIDE SEQUENCE</scope>
    <source>
        <strain evidence="2">AT0</strain>
        <tissue evidence="2">Leaf</tissue>
    </source>
</reference>
<evidence type="ECO:0000313" key="3">
    <source>
        <dbReference type="Proteomes" id="UP000813462"/>
    </source>
</evidence>
<dbReference type="Pfam" id="PF00227">
    <property type="entry name" value="Proteasome"/>
    <property type="match status" value="1"/>
</dbReference>
<gene>
    <name evidence="2" type="ORF">FEM48_Zijuj03G0026800</name>
</gene>
<dbReference type="InterPro" id="IPR050115">
    <property type="entry name" value="Proteasome_alpha"/>
</dbReference>
<dbReference type="PANTHER" id="PTHR11599">
    <property type="entry name" value="PROTEASOME SUBUNIT ALPHA/BETA"/>
    <property type="match status" value="1"/>
</dbReference>
<dbReference type="GO" id="GO:0005839">
    <property type="term" value="C:proteasome core complex"/>
    <property type="evidence" value="ECO:0007669"/>
    <property type="project" value="InterPro"/>
</dbReference>
<dbReference type="EMBL" id="JAEACU010000003">
    <property type="protein sequence ID" value="KAH7536819.1"/>
    <property type="molecule type" value="Genomic_DNA"/>
</dbReference>
<name>A0A978VMP4_ZIZJJ</name>
<protein>
    <recommendedName>
        <fullName evidence="4">Proteasome alpha-type subunits domain-containing protein</fullName>
    </recommendedName>
</protein>
<dbReference type="InterPro" id="IPR001353">
    <property type="entry name" value="Proteasome_sua/b"/>
</dbReference>
<dbReference type="Proteomes" id="UP000813462">
    <property type="component" value="Unassembled WGS sequence"/>
</dbReference>
<evidence type="ECO:0000256" key="1">
    <source>
        <dbReference type="ARBA" id="ARBA00022942"/>
    </source>
</evidence>
<keyword evidence="1" id="KW-0647">Proteasome</keyword>
<comment type="caution">
    <text evidence="2">The sequence shown here is derived from an EMBL/GenBank/DDBJ whole genome shotgun (WGS) entry which is preliminary data.</text>
</comment>